<dbReference type="RefSeq" id="WP_081294059.1">
    <property type="nucleotide sequence ID" value="NZ_FMXM01000004.1"/>
</dbReference>
<organism evidence="2 3">
    <name type="scientific">Mesorhizobium qingshengii</name>
    <dbReference type="NCBI Taxonomy" id="1165689"/>
    <lineage>
        <taxon>Bacteria</taxon>
        <taxon>Pseudomonadati</taxon>
        <taxon>Pseudomonadota</taxon>
        <taxon>Alphaproteobacteria</taxon>
        <taxon>Hyphomicrobiales</taxon>
        <taxon>Phyllobacteriaceae</taxon>
        <taxon>Mesorhizobium</taxon>
    </lineage>
</organism>
<evidence type="ECO:0000313" key="3">
    <source>
        <dbReference type="Proteomes" id="UP000198588"/>
    </source>
</evidence>
<feature type="transmembrane region" description="Helical" evidence="1">
    <location>
        <begin position="7"/>
        <end position="25"/>
    </location>
</feature>
<dbReference type="AlphaFoldDB" id="A0A1G5WQL5"/>
<keyword evidence="1" id="KW-0472">Membrane</keyword>
<dbReference type="EMBL" id="FMXM01000004">
    <property type="protein sequence ID" value="SDA60312.1"/>
    <property type="molecule type" value="Genomic_DNA"/>
</dbReference>
<dbReference type="Proteomes" id="UP000198588">
    <property type="component" value="Unassembled WGS sequence"/>
</dbReference>
<proteinExistence type="predicted"/>
<sequence>MWVALSYACWGISIVLALWMLYDWFKVDTTYTEDVLTSSREGELEAVSEKHRI</sequence>
<evidence type="ECO:0000313" key="2">
    <source>
        <dbReference type="EMBL" id="SDA60312.1"/>
    </source>
</evidence>
<gene>
    <name evidence="2" type="ORF">SAMN02927914_01560</name>
</gene>
<name>A0A1G5WQL5_9HYPH</name>
<evidence type="ECO:0000256" key="1">
    <source>
        <dbReference type="SAM" id="Phobius"/>
    </source>
</evidence>
<keyword evidence="1" id="KW-1133">Transmembrane helix</keyword>
<dbReference type="STRING" id="1165689.SAMN02927914_01560"/>
<protein>
    <submittedName>
        <fullName evidence="2">Uncharacterized protein</fullName>
    </submittedName>
</protein>
<dbReference type="OrthoDB" id="7867413at2"/>
<keyword evidence="1" id="KW-0812">Transmembrane</keyword>
<accession>A0A1G5WQL5</accession>
<reference evidence="2 3" key="1">
    <citation type="submission" date="2016-10" db="EMBL/GenBank/DDBJ databases">
        <authorList>
            <person name="de Groot N.N."/>
        </authorList>
    </citation>
    <scope>NUCLEOTIDE SEQUENCE [LARGE SCALE GENOMIC DNA]</scope>
    <source>
        <strain evidence="2 3">CGMCC 1.12097</strain>
    </source>
</reference>